<sequence>MPDIDELSLGARLSELTALFAAASPVELAEAISRQCREAQGMNSTSLAYGELCMTDTTALVERIATKHMGFRDGGTLVDIGSGAGLALLAASLPHRFDRAYGIEILSGLHRKAEENLAQWQSQSANEGSTSNISFVEGDITEIESKLGVTALKVSQTVLFETWCHLDVLGVGKAPSSSKAEFMPAANWWSDRNLALVIIHATVFDGDLFSSVQLRAEECPVGCWFLCVTKELRTGPRTNMVTVERVRCRASWGEATIAIQRRVDFHSNME</sequence>
<dbReference type="GO" id="GO:0031151">
    <property type="term" value="F:histone H3K79 methyltransferase activity"/>
    <property type="evidence" value="ECO:0007669"/>
    <property type="project" value="InterPro"/>
</dbReference>
<reference evidence="2" key="1">
    <citation type="submission" date="2021-02" db="EMBL/GenBank/DDBJ databases">
        <title>First Annotated Genome of the Yellow-green Alga Tribonema minus.</title>
        <authorList>
            <person name="Mahan K.M."/>
        </authorList>
    </citation>
    <scope>NUCLEOTIDE SEQUENCE</scope>
    <source>
        <strain evidence="2">UTEX B ZZ1240</strain>
    </source>
</reference>
<keyword evidence="3" id="KW-1185">Reference proteome</keyword>
<dbReference type="InterPro" id="IPR025789">
    <property type="entry name" value="DOT1_dom"/>
</dbReference>
<protein>
    <recommendedName>
        <fullName evidence="1">DOT1 domain-containing protein</fullName>
    </recommendedName>
</protein>
<evidence type="ECO:0000259" key="1">
    <source>
        <dbReference type="Pfam" id="PF08123"/>
    </source>
</evidence>
<organism evidence="2 3">
    <name type="scientific">Tribonema minus</name>
    <dbReference type="NCBI Taxonomy" id="303371"/>
    <lineage>
        <taxon>Eukaryota</taxon>
        <taxon>Sar</taxon>
        <taxon>Stramenopiles</taxon>
        <taxon>Ochrophyta</taxon>
        <taxon>PX clade</taxon>
        <taxon>Xanthophyceae</taxon>
        <taxon>Tribonematales</taxon>
        <taxon>Tribonemataceae</taxon>
        <taxon>Tribonema</taxon>
    </lineage>
</organism>
<accession>A0A835YPM9</accession>
<evidence type="ECO:0000313" key="3">
    <source>
        <dbReference type="Proteomes" id="UP000664859"/>
    </source>
</evidence>
<dbReference type="SUPFAM" id="SSF53335">
    <property type="entry name" value="S-adenosyl-L-methionine-dependent methyltransferases"/>
    <property type="match status" value="1"/>
</dbReference>
<dbReference type="EMBL" id="JAFCMP010000501">
    <property type="protein sequence ID" value="KAG5179115.1"/>
    <property type="molecule type" value="Genomic_DNA"/>
</dbReference>
<feature type="domain" description="DOT1" evidence="1">
    <location>
        <begin position="44"/>
        <end position="144"/>
    </location>
</feature>
<comment type="caution">
    <text evidence="2">The sequence shown here is derived from an EMBL/GenBank/DDBJ whole genome shotgun (WGS) entry which is preliminary data.</text>
</comment>
<name>A0A835YPM9_9STRA</name>
<evidence type="ECO:0000313" key="2">
    <source>
        <dbReference type="EMBL" id="KAG5179115.1"/>
    </source>
</evidence>
<dbReference type="Pfam" id="PF08123">
    <property type="entry name" value="DOT1"/>
    <property type="match status" value="1"/>
</dbReference>
<gene>
    <name evidence="2" type="ORF">JKP88DRAFT_327917</name>
</gene>
<dbReference type="AlphaFoldDB" id="A0A835YPM9"/>
<dbReference type="Gene3D" id="3.40.50.150">
    <property type="entry name" value="Vaccinia Virus protein VP39"/>
    <property type="match status" value="1"/>
</dbReference>
<proteinExistence type="predicted"/>
<dbReference type="InterPro" id="IPR029063">
    <property type="entry name" value="SAM-dependent_MTases_sf"/>
</dbReference>
<dbReference type="Proteomes" id="UP000664859">
    <property type="component" value="Unassembled WGS sequence"/>
</dbReference>